<evidence type="ECO:0000313" key="2">
    <source>
        <dbReference type="Proteomes" id="UP000249453"/>
    </source>
</evidence>
<dbReference type="Proteomes" id="UP000249453">
    <property type="component" value="Unassembled WGS sequence"/>
</dbReference>
<accession>A0A364JTI5</accession>
<dbReference type="AlphaFoldDB" id="A0A364JTI5"/>
<keyword evidence="2" id="KW-1185">Reference proteome</keyword>
<dbReference type="EMBL" id="QLMK01000011">
    <property type="protein sequence ID" value="RAK27077.1"/>
    <property type="molecule type" value="Genomic_DNA"/>
</dbReference>
<reference evidence="1 2" key="1">
    <citation type="submission" date="2018-06" db="EMBL/GenBank/DDBJ databases">
        <title>Genomic Encyclopedia of Type Strains, Phase IV (KMG-IV): sequencing the most valuable type-strain genomes for metagenomic binning, comparative biology and taxonomic classification.</title>
        <authorList>
            <person name="Goeker M."/>
        </authorList>
    </citation>
    <scope>NUCLEOTIDE SEQUENCE [LARGE SCALE GENOMIC DNA]</scope>
    <source>
        <strain evidence="1 2">DSM 26720</strain>
    </source>
</reference>
<protein>
    <submittedName>
        <fullName evidence="1">Uncharacterized protein</fullName>
    </submittedName>
</protein>
<proteinExistence type="predicted"/>
<organism evidence="1 2">
    <name type="scientific">Falsochrobactrum ovis</name>
    <dbReference type="NCBI Taxonomy" id="1293442"/>
    <lineage>
        <taxon>Bacteria</taxon>
        <taxon>Pseudomonadati</taxon>
        <taxon>Pseudomonadota</taxon>
        <taxon>Alphaproteobacteria</taxon>
        <taxon>Hyphomicrobiales</taxon>
        <taxon>Brucellaceae</taxon>
        <taxon>Falsochrobactrum</taxon>
    </lineage>
</organism>
<name>A0A364JTI5_9HYPH</name>
<sequence length="67" mass="7985">MITYQQKLDRVEKIIREKQLWISQFSSGRNKRPDHEIDNRQQDVNVLEEIAVDYRRAIARQAESEAA</sequence>
<comment type="caution">
    <text evidence="1">The sequence shown here is derived from an EMBL/GenBank/DDBJ whole genome shotgun (WGS) entry which is preliminary data.</text>
</comment>
<gene>
    <name evidence="1" type="ORF">C7374_11171</name>
</gene>
<evidence type="ECO:0000313" key="1">
    <source>
        <dbReference type="EMBL" id="RAK27077.1"/>
    </source>
</evidence>